<accession>A0A2P2BRP0</accession>
<dbReference type="SUPFAM" id="SSF54862">
    <property type="entry name" value="4Fe-4S ferredoxins"/>
    <property type="match status" value="1"/>
</dbReference>
<dbReference type="SUPFAM" id="SSF53920">
    <property type="entry name" value="Fe-only hydrogenase"/>
    <property type="match status" value="1"/>
</dbReference>
<proteinExistence type="predicted"/>
<evidence type="ECO:0000313" key="9">
    <source>
        <dbReference type="EMBL" id="CEI71644.1"/>
    </source>
</evidence>
<keyword evidence="1" id="KW-0004">4Fe-4S</keyword>
<dbReference type="Pfam" id="PF13510">
    <property type="entry name" value="Fer2_4"/>
    <property type="match status" value="1"/>
</dbReference>
<evidence type="ECO:0000256" key="1">
    <source>
        <dbReference type="ARBA" id="ARBA00022485"/>
    </source>
</evidence>
<keyword evidence="2" id="KW-0479">Metal-binding</keyword>
<dbReference type="InterPro" id="IPR004108">
    <property type="entry name" value="Fe_hydrogenase_lsu_C"/>
</dbReference>
<evidence type="ECO:0000256" key="5">
    <source>
        <dbReference type="ARBA" id="ARBA00023014"/>
    </source>
</evidence>
<dbReference type="InterPro" id="IPR009016">
    <property type="entry name" value="Fe_hydrogenase"/>
</dbReference>
<dbReference type="Proteomes" id="UP000245695">
    <property type="component" value="Chromosome 1"/>
</dbReference>
<dbReference type="GO" id="GO:0051539">
    <property type="term" value="F:4 iron, 4 sulfur cluster binding"/>
    <property type="evidence" value="ECO:0007669"/>
    <property type="project" value="UniProtKB-KW"/>
</dbReference>
<feature type="domain" description="4Fe-4S His(Cys)3-ligated-type" evidence="8">
    <location>
        <begin position="83"/>
        <end position="122"/>
    </location>
</feature>
<dbReference type="NCBIfam" id="NF040763">
    <property type="entry name" value="FeFe_hydrog_A6"/>
    <property type="match status" value="1"/>
</dbReference>
<dbReference type="Pfam" id="PF02906">
    <property type="entry name" value="Fe_hyd_lg_C"/>
    <property type="match status" value="1"/>
</dbReference>
<dbReference type="InterPro" id="IPR013352">
    <property type="entry name" value="Fe_hydrogenase_subset"/>
</dbReference>
<keyword evidence="3" id="KW-0677">Repeat</keyword>
<dbReference type="GO" id="GO:0008901">
    <property type="term" value="F:ferredoxin hydrogenase activity"/>
    <property type="evidence" value="ECO:0007669"/>
    <property type="project" value="InterPro"/>
</dbReference>
<evidence type="ECO:0000256" key="3">
    <source>
        <dbReference type="ARBA" id="ARBA00022737"/>
    </source>
</evidence>
<evidence type="ECO:0000313" key="10">
    <source>
        <dbReference type="Proteomes" id="UP000245695"/>
    </source>
</evidence>
<sequence>MSLVNLTINGKSVSVPKGSTILEAAKEVNVQIPNLCHLKMKEINMINQCASCRVCMVSAGRGLVPACGTLVKEGMDVQTNTKEALKARKNVVELLLSDHPQDCLVCEKNGNCELQSIAADLGIRKIRYKGEQSTSPKDTSTESIVKDHDKCILCRRCETMCNDIQSVGVLSGINRGFGTEVSTFFNSYLCETECTFCGQCIAVCPTGALTEVNNIPTVWNALNQKEKTVAVQVAPAVRVALGEEFGLEPGTITTGKMVSALKALGFKYVFDTNFSADLTILEEASEFLHRLKKGKNLPILTSCCPAWINFVEKNYPEFLNLPSSCKSPQEMFGAIAKNYFAPKVINIKPKDMYIVSVMPCVAKKYECSRTELGQEEVLDVDVSITTRELAKMIKEAGIDFLTLDEKDFDNPLGKSSGAADIFGTTGGVLEAALRTAYEWVTDKELADVNFTQVRGMEGIKEASIDIDGTIVNVCIASSLGNARKVMDEVKNGNSKYHIIEVMACPGGCIAGAGQPYHHGDYDVVKKRALGLYNIDRNKKLRKSHENPAIVALYDEFLGEPHGKVAHKFLHTHYFDKSLVYNVNNGECTCIKESDATV</sequence>
<feature type="domain" description="4Fe-4S ferredoxin-type" evidence="7">
    <location>
        <begin position="142"/>
        <end position="172"/>
    </location>
</feature>
<evidence type="ECO:0000256" key="4">
    <source>
        <dbReference type="ARBA" id="ARBA00023004"/>
    </source>
</evidence>
<protein>
    <submittedName>
        <fullName evidence="9">NADP-reducing hydrogenase subunit HndC</fullName>
    </submittedName>
</protein>
<evidence type="ECO:0000256" key="2">
    <source>
        <dbReference type="ARBA" id="ARBA00022723"/>
    </source>
</evidence>
<dbReference type="InterPro" id="IPR050340">
    <property type="entry name" value="Cytosolic_Fe-S_CAF"/>
</dbReference>
<reference evidence="9 10" key="1">
    <citation type="submission" date="2014-09" db="EMBL/GenBank/DDBJ databases">
        <authorList>
            <person name="Hornung B.V."/>
        </authorList>
    </citation>
    <scope>NUCLEOTIDE SEQUENCE [LARGE SCALE GENOMIC DNA]</scope>
    <source>
        <strain evidence="9 10">FRIFI</strain>
    </source>
</reference>
<dbReference type="InterPro" id="IPR036010">
    <property type="entry name" value="2Fe-2S_ferredoxin-like_sf"/>
</dbReference>
<dbReference type="PROSITE" id="PS51379">
    <property type="entry name" value="4FE4S_FER_2"/>
    <property type="match status" value="2"/>
</dbReference>
<keyword evidence="10" id="KW-1185">Reference proteome</keyword>
<dbReference type="SMART" id="SM00902">
    <property type="entry name" value="Fe_hyd_SSU"/>
    <property type="match status" value="1"/>
</dbReference>
<feature type="domain" description="2Fe-2S ferredoxin-type" evidence="6">
    <location>
        <begin position="2"/>
        <end position="83"/>
    </location>
</feature>
<dbReference type="PANTHER" id="PTHR11615">
    <property type="entry name" value="NITRATE, FORMATE, IRON DEHYDROGENASE"/>
    <property type="match status" value="1"/>
</dbReference>
<dbReference type="EMBL" id="LN650648">
    <property type="protein sequence ID" value="CEI71644.1"/>
    <property type="molecule type" value="Genomic_DNA"/>
</dbReference>
<dbReference type="InterPro" id="IPR017896">
    <property type="entry name" value="4Fe4S_Fe-S-bd"/>
</dbReference>
<dbReference type="AlphaFoldDB" id="A0A2P2BRP0"/>
<dbReference type="Gene3D" id="4.10.260.20">
    <property type="entry name" value="Iron hydrogenase, small subunit"/>
    <property type="match status" value="1"/>
</dbReference>
<dbReference type="InterPro" id="IPR017900">
    <property type="entry name" value="4Fe4S_Fe_S_CS"/>
</dbReference>
<evidence type="ECO:0000259" key="7">
    <source>
        <dbReference type="PROSITE" id="PS51379"/>
    </source>
</evidence>
<evidence type="ECO:0000259" key="6">
    <source>
        <dbReference type="PROSITE" id="PS51085"/>
    </source>
</evidence>
<dbReference type="Gene3D" id="3.40.950.10">
    <property type="entry name" value="Fe-only Hydrogenase (Larger Subunit), Chain L, domain 3"/>
    <property type="match status" value="1"/>
</dbReference>
<keyword evidence="5" id="KW-0411">Iron-sulfur</keyword>
<dbReference type="Pfam" id="PF10588">
    <property type="entry name" value="NADH-G_4Fe-4S_3"/>
    <property type="match status" value="1"/>
</dbReference>
<dbReference type="PROSITE" id="PS00198">
    <property type="entry name" value="4FE4S_FER_1"/>
    <property type="match status" value="1"/>
</dbReference>
<feature type="domain" description="4Fe-4S ferredoxin-type" evidence="7">
    <location>
        <begin position="185"/>
        <end position="214"/>
    </location>
</feature>
<dbReference type="PROSITE" id="PS51085">
    <property type="entry name" value="2FE2S_FER_2"/>
    <property type="match status" value="1"/>
</dbReference>
<dbReference type="RefSeq" id="WP_166504688.1">
    <property type="nucleotide sequence ID" value="NZ_LN650648.1"/>
</dbReference>
<dbReference type="InterPro" id="IPR054351">
    <property type="entry name" value="NADH_UbQ_OxRdtase_ferredoxin"/>
</dbReference>
<gene>
    <name evidence="9" type="ORF">FRIFI_0090</name>
</gene>
<keyword evidence="4" id="KW-0408">Iron</keyword>
<dbReference type="InterPro" id="IPR003149">
    <property type="entry name" value="Fe_hydrogenase_ssu"/>
</dbReference>
<dbReference type="NCBIfam" id="TIGR02512">
    <property type="entry name" value="FeFe_hydrog_A"/>
    <property type="match status" value="1"/>
</dbReference>
<dbReference type="InterPro" id="IPR036991">
    <property type="entry name" value="Fe_hydrogenase_ssu_sf"/>
</dbReference>
<dbReference type="FunFam" id="3.30.70.20:FF:000035">
    <property type="entry name" value="Iron hydrogenase 1"/>
    <property type="match status" value="1"/>
</dbReference>
<dbReference type="SMART" id="SM00929">
    <property type="entry name" value="NADH-G_4Fe-4S_3"/>
    <property type="match status" value="1"/>
</dbReference>
<dbReference type="Gene3D" id="3.10.20.740">
    <property type="match status" value="1"/>
</dbReference>
<evidence type="ECO:0000259" key="8">
    <source>
        <dbReference type="PROSITE" id="PS51839"/>
    </source>
</evidence>
<name>A0A2P2BRP0_9FIRM</name>
<dbReference type="InterPro" id="IPR049830">
    <property type="entry name" value="HndD"/>
</dbReference>
<dbReference type="GO" id="GO:0005506">
    <property type="term" value="F:iron ion binding"/>
    <property type="evidence" value="ECO:0007669"/>
    <property type="project" value="InterPro"/>
</dbReference>
<dbReference type="Gene3D" id="3.30.70.20">
    <property type="match status" value="1"/>
</dbReference>
<dbReference type="InterPro" id="IPR019574">
    <property type="entry name" value="NADH_UbQ_OxRdtase_Gsu_4Fe4S-bd"/>
</dbReference>
<dbReference type="KEGG" id="rhom:FRIFI_0090"/>
<dbReference type="Pfam" id="PF02256">
    <property type="entry name" value="Fe_hyd_SSU"/>
    <property type="match status" value="1"/>
</dbReference>
<dbReference type="SUPFAM" id="SSF54292">
    <property type="entry name" value="2Fe-2S ferredoxin-like"/>
    <property type="match status" value="1"/>
</dbReference>
<organism evidence="9 10">
    <name type="scientific">Romboutsia hominis</name>
    <dbReference type="NCBI Taxonomy" id="1507512"/>
    <lineage>
        <taxon>Bacteria</taxon>
        <taxon>Bacillati</taxon>
        <taxon>Bacillota</taxon>
        <taxon>Clostridia</taxon>
        <taxon>Peptostreptococcales</taxon>
        <taxon>Peptostreptococcaceae</taxon>
        <taxon>Romboutsia</taxon>
    </lineage>
</organism>
<dbReference type="PROSITE" id="PS51839">
    <property type="entry name" value="4FE4S_HC3"/>
    <property type="match status" value="1"/>
</dbReference>
<dbReference type="Pfam" id="PF22117">
    <property type="entry name" value="Fer4_Nqo3"/>
    <property type="match status" value="1"/>
</dbReference>
<dbReference type="InterPro" id="IPR001041">
    <property type="entry name" value="2Fe-2S_ferredoxin-type"/>
</dbReference>
<dbReference type="Gene3D" id="3.40.50.1780">
    <property type="match status" value="1"/>
</dbReference>